<gene>
    <name evidence="3" type="ORF">Forpe1208_v014575</name>
</gene>
<keyword evidence="2" id="KW-0067">ATP-binding</keyword>
<evidence type="ECO:0000313" key="3">
    <source>
        <dbReference type="EMBL" id="KAG7405073.1"/>
    </source>
</evidence>
<dbReference type="GO" id="GO:0005524">
    <property type="term" value="F:ATP binding"/>
    <property type="evidence" value="ECO:0007669"/>
    <property type="project" value="UniProtKB-KW"/>
</dbReference>
<evidence type="ECO:0000256" key="1">
    <source>
        <dbReference type="ARBA" id="ARBA00022741"/>
    </source>
</evidence>
<proteinExistence type="predicted"/>
<accession>A0A8J5NKK4</accession>
<name>A0A8J5NKK4_FUSOX</name>
<keyword evidence="1" id="KW-0547">Nucleotide-binding</keyword>
<organism evidence="3 4">
    <name type="scientific">Fusarium oxysporum f. sp. rapae</name>
    <dbReference type="NCBI Taxonomy" id="485398"/>
    <lineage>
        <taxon>Eukaryota</taxon>
        <taxon>Fungi</taxon>
        <taxon>Dikarya</taxon>
        <taxon>Ascomycota</taxon>
        <taxon>Pezizomycotina</taxon>
        <taxon>Sordariomycetes</taxon>
        <taxon>Hypocreomycetidae</taxon>
        <taxon>Hypocreales</taxon>
        <taxon>Nectriaceae</taxon>
        <taxon>Fusarium</taxon>
        <taxon>Fusarium oxysporum species complex</taxon>
    </lineage>
</organism>
<dbReference type="Proteomes" id="UP000694050">
    <property type="component" value="Unassembled WGS sequence"/>
</dbReference>
<dbReference type="GO" id="GO:0016020">
    <property type="term" value="C:membrane"/>
    <property type="evidence" value="ECO:0007669"/>
    <property type="project" value="TreeGrafter"/>
</dbReference>
<sequence>MLSGDQMERLSLARALYLETDFLLIDEMLSGLENPMGNDFFLPILCTYAIRYLPLANHINALEADGIVNKQDPFEKLVETGKDVQSLVVPYADDGFKTGGPTLVKETVAATVPVPLAAQIAATTAYLKAESRANGDARVYRHSYRSVGGWATLK</sequence>
<evidence type="ECO:0000313" key="4">
    <source>
        <dbReference type="Proteomes" id="UP000694050"/>
    </source>
</evidence>
<dbReference type="GO" id="GO:0042626">
    <property type="term" value="F:ATPase-coupled transmembrane transporter activity"/>
    <property type="evidence" value="ECO:0007669"/>
    <property type="project" value="TreeGrafter"/>
</dbReference>
<comment type="caution">
    <text evidence="3">The sequence shown here is derived from an EMBL/GenBank/DDBJ whole genome shotgun (WGS) entry which is preliminary data.</text>
</comment>
<dbReference type="InterPro" id="IPR050173">
    <property type="entry name" value="ABC_transporter_C-like"/>
</dbReference>
<protein>
    <submittedName>
        <fullName evidence="3">ABC transporter FUM19</fullName>
    </submittedName>
</protein>
<dbReference type="AlphaFoldDB" id="A0A8J5NKK4"/>
<dbReference type="PANTHER" id="PTHR24223">
    <property type="entry name" value="ATP-BINDING CASSETTE SUB-FAMILY C"/>
    <property type="match status" value="1"/>
</dbReference>
<dbReference type="EMBL" id="JAELUQ010000012">
    <property type="protein sequence ID" value="KAG7405073.1"/>
    <property type="molecule type" value="Genomic_DNA"/>
</dbReference>
<reference evidence="3" key="1">
    <citation type="submission" date="2021-04" db="EMBL/GenBank/DDBJ databases">
        <title>First draft genome resource for Brassicaceae pathogens Fusarium oxysporum f. sp. raphani and Fusarium oxysporum f. sp. rapae.</title>
        <authorList>
            <person name="Asai S."/>
        </authorList>
    </citation>
    <scope>NUCLEOTIDE SEQUENCE</scope>
    <source>
        <strain evidence="3">Tf1208</strain>
    </source>
</reference>
<evidence type="ECO:0000256" key="2">
    <source>
        <dbReference type="ARBA" id="ARBA00022840"/>
    </source>
</evidence>